<gene>
    <name evidence="9" type="ORF">EDEG_01691</name>
</gene>
<evidence type="ECO:0000256" key="2">
    <source>
        <dbReference type="ARBA" id="ARBA00022741"/>
    </source>
</evidence>
<name>J8ZWE7_EDHAE</name>
<organism evidence="9 10">
    <name type="scientific">Edhazardia aedis (strain USNM 41457)</name>
    <name type="common">Microsporidian parasite</name>
    <dbReference type="NCBI Taxonomy" id="1003232"/>
    <lineage>
        <taxon>Eukaryota</taxon>
        <taxon>Fungi</taxon>
        <taxon>Fungi incertae sedis</taxon>
        <taxon>Microsporidia</taxon>
        <taxon>Edhazardia</taxon>
    </lineage>
</organism>
<dbReference type="InterPro" id="IPR047187">
    <property type="entry name" value="SF1_C_Upf1"/>
</dbReference>
<evidence type="ECO:0000256" key="6">
    <source>
        <dbReference type="ARBA" id="ARBA00048432"/>
    </source>
</evidence>
<dbReference type="Proteomes" id="UP000003163">
    <property type="component" value="Unassembled WGS sequence"/>
</dbReference>
<dbReference type="CDD" id="cd18808">
    <property type="entry name" value="SF1_C_Upf1"/>
    <property type="match status" value="1"/>
</dbReference>
<reference evidence="10" key="2">
    <citation type="submission" date="2015-07" db="EMBL/GenBank/DDBJ databases">
        <title>Contrasting host-pathogen interactions and genome evolution in two generalist and specialist microsporidian pathogens of mosquitoes.</title>
        <authorList>
            <consortium name="The Broad Institute Genomics Platform"/>
            <consortium name="The Broad Institute Genome Sequencing Center for Infectious Disease"/>
            <person name="Cuomo C.A."/>
            <person name="Sanscrainte N.D."/>
            <person name="Goldberg J.M."/>
            <person name="Heiman D."/>
            <person name="Young S."/>
            <person name="Zeng Q."/>
            <person name="Becnel J.J."/>
            <person name="Birren B.W."/>
        </authorList>
    </citation>
    <scope>NUCLEOTIDE SEQUENCE [LARGE SCALE GENOMIC DNA]</scope>
    <source>
        <strain evidence="10">USNM 41457</strain>
    </source>
</reference>
<dbReference type="GO" id="GO:0043139">
    <property type="term" value="F:5'-3' DNA helicase activity"/>
    <property type="evidence" value="ECO:0007669"/>
    <property type="project" value="TreeGrafter"/>
</dbReference>
<sequence length="699" mass="81082">MKKYLNYLQDRLKKEYDAFRQENPAKTFRCVITDCVSFQSGYKTTISQITETRKNPMKFKEEEKIIINNKIFGTVYEINEDDIICRTNLYLKPHLEVDIQVYEINLKKIVDKFNKFVESNPTFDAHIENSLVNIKSFDFNPDVNMNSTKKGSDNEAIISETYIDNVFENFCSISSQNISKNTGNLNKSEKNVCKELEELELTHKKTQLIEKNKSIQNPEFAENSSNILSTDNLEENEKYSSFKFLNVNLNDSQKEAVKLIFKEISFKILGPPGTGKTTTIVEIIHQLINKNKKLLICGPSNASIDNILQSFLKNPTKCVFFRLGSSFKCYKGFEKYNLNQLAQDSVKYMQDHADDLKKNKEKAYSKKNTKNKIDLKQTKNELAEINKEIKTKQINFKKEKIKSANVIFSTLYSSLKLENVQFDWVIIDECCQSMEVESLMAISKGKNFILAGDPFQLGPVTQLKYEISLFERLYKLQTIWLKEQYRMCELLISFSNKYFYKNIIISKLKSDFKFFNISPILFIDTSTSYQYESDSETSKYNEEEASICVKLLSYINKQVKNQNQMFTSYKHSNSIVGDESLFSVGVIAPYSAQVQQITKNIDKYDYSCIISTVDSFQGQERDVMVLSLVRSNLENDIGFLEEIRRTNVAITRCKKGLVIIGNSLVFRKHPFYGKFINFLQHNAFCTDPETFEMMINEEE</sequence>
<dbReference type="VEuPathDB" id="MicrosporidiaDB:EDEG_01691"/>
<dbReference type="InterPro" id="IPR041677">
    <property type="entry name" value="DNA2/NAM7_AAA_11"/>
</dbReference>
<dbReference type="PANTHER" id="PTHR43788:SF8">
    <property type="entry name" value="DNA-BINDING PROTEIN SMUBP-2"/>
    <property type="match status" value="1"/>
</dbReference>
<evidence type="ECO:0000259" key="8">
    <source>
        <dbReference type="SMART" id="SM00487"/>
    </source>
</evidence>
<reference evidence="9 10" key="1">
    <citation type="submission" date="2011-08" db="EMBL/GenBank/DDBJ databases">
        <authorList>
            <person name="Liu Z.J."/>
            <person name="Shi F.L."/>
            <person name="Lu J.Q."/>
            <person name="Li M."/>
            <person name="Wang Z.L."/>
        </authorList>
    </citation>
    <scope>NUCLEOTIDE SEQUENCE [LARGE SCALE GENOMIC DNA]</scope>
    <source>
        <strain evidence="9 10">USNM 41457</strain>
    </source>
</reference>
<dbReference type="PANTHER" id="PTHR43788">
    <property type="entry name" value="DNA2/NAM7 HELICASE FAMILY MEMBER"/>
    <property type="match status" value="1"/>
</dbReference>
<comment type="similarity">
    <text evidence="1">Belongs to the DNA2/NAM7 helicase family.</text>
</comment>
<evidence type="ECO:0000256" key="1">
    <source>
        <dbReference type="ARBA" id="ARBA00007913"/>
    </source>
</evidence>
<evidence type="ECO:0000256" key="7">
    <source>
        <dbReference type="SAM" id="Coils"/>
    </source>
</evidence>
<dbReference type="InterPro" id="IPR041679">
    <property type="entry name" value="DNA2/NAM7-like_C"/>
</dbReference>
<dbReference type="AlphaFoldDB" id="J8ZWE7"/>
<dbReference type="Gene3D" id="3.40.50.300">
    <property type="entry name" value="P-loop containing nucleotide triphosphate hydrolases"/>
    <property type="match status" value="2"/>
</dbReference>
<dbReference type="InterPro" id="IPR027417">
    <property type="entry name" value="P-loop_NTPase"/>
</dbReference>
<dbReference type="SMART" id="SM00487">
    <property type="entry name" value="DEXDc"/>
    <property type="match status" value="1"/>
</dbReference>
<evidence type="ECO:0000313" key="9">
    <source>
        <dbReference type="EMBL" id="EJW04018.1"/>
    </source>
</evidence>
<evidence type="ECO:0000256" key="4">
    <source>
        <dbReference type="ARBA" id="ARBA00022806"/>
    </source>
</evidence>
<dbReference type="InterPro" id="IPR050534">
    <property type="entry name" value="Coronavir_polyprotein_1ab"/>
</dbReference>
<keyword evidence="2" id="KW-0547">Nucleotide-binding</keyword>
<protein>
    <recommendedName>
        <fullName evidence="8">Helicase ATP-binding domain-containing protein</fullName>
    </recommendedName>
</protein>
<dbReference type="Pfam" id="PF13087">
    <property type="entry name" value="AAA_12"/>
    <property type="match status" value="1"/>
</dbReference>
<dbReference type="InterPro" id="IPR014001">
    <property type="entry name" value="Helicase_ATP-bd"/>
</dbReference>
<keyword evidence="4" id="KW-0347">Helicase</keyword>
<keyword evidence="3" id="KW-0378">Hydrolase</keyword>
<dbReference type="EMBL" id="AFBI03000025">
    <property type="protein sequence ID" value="EJW04018.1"/>
    <property type="molecule type" value="Genomic_DNA"/>
</dbReference>
<dbReference type="Pfam" id="PF13086">
    <property type="entry name" value="AAA_11"/>
    <property type="match status" value="1"/>
</dbReference>
<feature type="domain" description="Helicase ATP-binding" evidence="8">
    <location>
        <begin position="245"/>
        <end position="468"/>
    </location>
</feature>
<evidence type="ECO:0000256" key="5">
    <source>
        <dbReference type="ARBA" id="ARBA00022840"/>
    </source>
</evidence>
<dbReference type="SUPFAM" id="SSF52540">
    <property type="entry name" value="P-loop containing nucleoside triphosphate hydrolases"/>
    <property type="match status" value="1"/>
</dbReference>
<proteinExistence type="inferred from homology"/>
<dbReference type="HOGENOM" id="CLU_339191_0_0_1"/>
<comment type="catalytic activity">
    <reaction evidence="6">
        <text>ATP + H2O = ADP + phosphate + H(+)</text>
        <dbReference type="Rhea" id="RHEA:13065"/>
        <dbReference type="ChEBI" id="CHEBI:15377"/>
        <dbReference type="ChEBI" id="CHEBI:15378"/>
        <dbReference type="ChEBI" id="CHEBI:30616"/>
        <dbReference type="ChEBI" id="CHEBI:43474"/>
        <dbReference type="ChEBI" id="CHEBI:456216"/>
        <dbReference type="EC" id="3.6.4.12"/>
    </reaction>
    <physiologicalReaction direction="left-to-right" evidence="6">
        <dbReference type="Rhea" id="RHEA:13066"/>
    </physiologicalReaction>
</comment>
<comment type="caution">
    <text evidence="9">The sequence shown here is derived from an EMBL/GenBank/DDBJ whole genome shotgun (WGS) entry which is preliminary data.</text>
</comment>
<dbReference type="FunCoup" id="J8ZWE7">
    <property type="interactions" value="55"/>
</dbReference>
<accession>J8ZWE7</accession>
<evidence type="ECO:0000313" key="10">
    <source>
        <dbReference type="Proteomes" id="UP000003163"/>
    </source>
</evidence>
<dbReference type="InParanoid" id="J8ZWE7"/>
<dbReference type="GO" id="GO:0016787">
    <property type="term" value="F:hydrolase activity"/>
    <property type="evidence" value="ECO:0007669"/>
    <property type="project" value="UniProtKB-KW"/>
</dbReference>
<keyword evidence="7" id="KW-0175">Coiled coil</keyword>
<evidence type="ECO:0000256" key="3">
    <source>
        <dbReference type="ARBA" id="ARBA00022801"/>
    </source>
</evidence>
<dbReference type="GO" id="GO:0005524">
    <property type="term" value="F:ATP binding"/>
    <property type="evidence" value="ECO:0007669"/>
    <property type="project" value="UniProtKB-KW"/>
</dbReference>
<dbReference type="OrthoDB" id="6513042at2759"/>
<feature type="coiled-coil region" evidence="7">
    <location>
        <begin position="368"/>
        <end position="395"/>
    </location>
</feature>
<keyword evidence="5" id="KW-0067">ATP-binding</keyword>
<keyword evidence="10" id="KW-1185">Reference proteome</keyword>